<dbReference type="Proteomes" id="UP001241072">
    <property type="component" value="Unassembled WGS sequence"/>
</dbReference>
<dbReference type="PROSITE" id="PS00894">
    <property type="entry name" value="HTH_DEOR_1"/>
    <property type="match status" value="1"/>
</dbReference>
<keyword evidence="6" id="KW-1185">Reference proteome</keyword>
<keyword evidence="1" id="KW-0805">Transcription regulation</keyword>
<keyword evidence="3" id="KW-0804">Transcription</keyword>
<dbReference type="RefSeq" id="WP_305003150.1">
    <property type="nucleotide sequence ID" value="NZ_JAUQUB010000002.1"/>
</dbReference>
<dbReference type="InterPro" id="IPR013196">
    <property type="entry name" value="HTH_11"/>
</dbReference>
<evidence type="ECO:0000256" key="3">
    <source>
        <dbReference type="ARBA" id="ARBA00023163"/>
    </source>
</evidence>
<proteinExistence type="predicted"/>
<evidence type="ECO:0000313" key="5">
    <source>
        <dbReference type="EMBL" id="MDO7882717.1"/>
    </source>
</evidence>
<dbReference type="SUPFAM" id="SSF46785">
    <property type="entry name" value="Winged helix' DNA-binding domain"/>
    <property type="match status" value="1"/>
</dbReference>
<evidence type="ECO:0000313" key="6">
    <source>
        <dbReference type="Proteomes" id="UP001241072"/>
    </source>
</evidence>
<dbReference type="Pfam" id="PF13280">
    <property type="entry name" value="WYL"/>
    <property type="match status" value="1"/>
</dbReference>
<accession>A0ABT9BTM8</accession>
<evidence type="ECO:0000259" key="4">
    <source>
        <dbReference type="PROSITE" id="PS51000"/>
    </source>
</evidence>
<dbReference type="PANTHER" id="PTHR34580:SF3">
    <property type="entry name" value="PROTEIN PAFB"/>
    <property type="match status" value="1"/>
</dbReference>
<evidence type="ECO:0000256" key="1">
    <source>
        <dbReference type="ARBA" id="ARBA00023015"/>
    </source>
</evidence>
<name>A0ABT9BTM8_9MICO</name>
<dbReference type="Gene3D" id="1.10.10.10">
    <property type="entry name" value="Winged helix-like DNA-binding domain superfamily/Winged helix DNA-binding domain"/>
    <property type="match status" value="1"/>
</dbReference>
<dbReference type="PANTHER" id="PTHR34580">
    <property type="match status" value="1"/>
</dbReference>
<dbReference type="InterPro" id="IPR018356">
    <property type="entry name" value="Tscrpt_reg_HTH_DeoR_CS"/>
</dbReference>
<reference evidence="5 6" key="1">
    <citation type="submission" date="2023-07" db="EMBL/GenBank/DDBJ databases">
        <title>Protaetiibacter sp. nov WY-16 isolated from soil.</title>
        <authorList>
            <person name="Liu B."/>
            <person name="Wan Y."/>
        </authorList>
    </citation>
    <scope>NUCLEOTIDE SEQUENCE [LARGE SCALE GENOMIC DNA]</scope>
    <source>
        <strain evidence="5 6">WY-16</strain>
    </source>
</reference>
<evidence type="ECO:0000256" key="2">
    <source>
        <dbReference type="ARBA" id="ARBA00023125"/>
    </source>
</evidence>
<dbReference type="InterPro" id="IPR001034">
    <property type="entry name" value="DeoR_HTH"/>
</dbReference>
<dbReference type="InterPro" id="IPR036390">
    <property type="entry name" value="WH_DNA-bd_sf"/>
</dbReference>
<protein>
    <submittedName>
        <fullName evidence="5">WYL domain-containing protein</fullName>
    </submittedName>
</protein>
<dbReference type="PROSITE" id="PS51000">
    <property type="entry name" value="HTH_DEOR_2"/>
    <property type="match status" value="1"/>
</dbReference>
<dbReference type="InterPro" id="IPR026881">
    <property type="entry name" value="WYL_dom"/>
</dbReference>
<dbReference type="EMBL" id="JAUQUB010000002">
    <property type="protein sequence ID" value="MDO7882717.1"/>
    <property type="molecule type" value="Genomic_DNA"/>
</dbReference>
<feature type="domain" description="HTH deoR-type" evidence="4">
    <location>
        <begin position="4"/>
        <end position="59"/>
    </location>
</feature>
<comment type="caution">
    <text evidence="5">The sequence shown here is derived from an EMBL/GenBank/DDBJ whole genome shotgun (WGS) entry which is preliminary data.</text>
</comment>
<keyword evidence="2" id="KW-0238">DNA-binding</keyword>
<gene>
    <name evidence="5" type="ORF">Q5716_10825</name>
</gene>
<dbReference type="InterPro" id="IPR051534">
    <property type="entry name" value="CBASS_pafABC_assoc_protein"/>
</dbReference>
<dbReference type="InterPro" id="IPR036388">
    <property type="entry name" value="WH-like_DNA-bd_sf"/>
</dbReference>
<organism evidence="5 6">
    <name type="scientific">Antiquaquibacter soli</name>
    <dbReference type="NCBI Taxonomy" id="3064523"/>
    <lineage>
        <taxon>Bacteria</taxon>
        <taxon>Bacillati</taxon>
        <taxon>Actinomycetota</taxon>
        <taxon>Actinomycetes</taxon>
        <taxon>Micrococcales</taxon>
        <taxon>Microbacteriaceae</taxon>
        <taxon>Antiquaquibacter</taxon>
    </lineage>
</organism>
<dbReference type="PROSITE" id="PS52050">
    <property type="entry name" value="WYL"/>
    <property type="match status" value="1"/>
</dbReference>
<dbReference type="Pfam" id="PF08279">
    <property type="entry name" value="HTH_11"/>
    <property type="match status" value="1"/>
</dbReference>
<sequence length="318" mass="34539">MTTPTSRLLRMLSLLQTRRDWSGAALAERLGTSARTVRRDVDRLRDLGYSIRAVKGPDGGYRLEPGSTVPPLLFDDEQVVAIAVALRAASVAGAGVEEPALRALGALRQVLPERVRHRLDSLEVTTMGPAGASVDATVLVAVSEAIRASEVLRFDYGEVRDARAPRRAEPYSLVTTGGRWYLVAWDLEHDEWRIFRADRITPKSARGARFARRDLPGGDVRAFVTARFRGSTTPEWPCRGSVVLDLPAREVAPFVSGGDGVVEAIGERRCRVELASWSWAGLAASFARFDAPLSDPRPVALAEAFATLAERAARAALG</sequence>